<proteinExistence type="predicted"/>
<organism evidence="2 3">
    <name type="scientific">Metamycoplasma orale</name>
    <name type="common">Mycoplasma orale</name>
    <dbReference type="NCBI Taxonomy" id="2121"/>
    <lineage>
        <taxon>Bacteria</taxon>
        <taxon>Bacillati</taxon>
        <taxon>Mycoplasmatota</taxon>
        <taxon>Mycoplasmoidales</taxon>
        <taxon>Metamycoplasmataceae</taxon>
        <taxon>Metamycoplasma</taxon>
    </lineage>
</organism>
<dbReference type="Proteomes" id="UP000290482">
    <property type="component" value="Chromosome"/>
</dbReference>
<dbReference type="GO" id="GO:0016740">
    <property type="term" value="F:transferase activity"/>
    <property type="evidence" value="ECO:0007669"/>
    <property type="project" value="UniProtKB-KW"/>
</dbReference>
<dbReference type="InterPro" id="IPR000489">
    <property type="entry name" value="Pterin-binding_dom"/>
</dbReference>
<protein>
    <submittedName>
        <fullName evidence="2">Glutamyl-tRNA(Gln)amidotransferase subunit C</fullName>
    </submittedName>
</protein>
<reference evidence="2 3" key="1">
    <citation type="submission" date="2019-01" db="EMBL/GenBank/DDBJ databases">
        <authorList>
            <consortium name="Pathogen Informatics"/>
        </authorList>
    </citation>
    <scope>NUCLEOTIDE SEQUENCE [LARGE SCALE GENOMIC DNA]</scope>
    <source>
        <strain evidence="2 3">NCTC10112</strain>
    </source>
</reference>
<feature type="domain" description="Pterin-binding" evidence="1">
    <location>
        <begin position="1"/>
        <end position="103"/>
    </location>
</feature>
<evidence type="ECO:0000259" key="1">
    <source>
        <dbReference type="PROSITE" id="PS50972"/>
    </source>
</evidence>
<keyword evidence="2" id="KW-0808">Transferase</keyword>
<evidence type="ECO:0000313" key="3">
    <source>
        <dbReference type="Proteomes" id="UP000290482"/>
    </source>
</evidence>
<dbReference type="RefSeq" id="WP_022935773.1">
    <property type="nucleotide sequence ID" value="NZ_LR214940.1"/>
</dbReference>
<sequence length="103" mass="11892">MDEKKVIELAKSIYIKPSKEVINLTLNLYKNVKDGLQDLEEKLSKKVENYKPLARVSDTIIDFNSLREDKEDDSFKLELPDILNNASSTKDDYIVTKKAQNED</sequence>
<name>A0A448ZXL2_METOS</name>
<dbReference type="GO" id="GO:0042558">
    <property type="term" value="P:pteridine-containing compound metabolic process"/>
    <property type="evidence" value="ECO:0007669"/>
    <property type="project" value="InterPro"/>
</dbReference>
<dbReference type="PROSITE" id="PS50972">
    <property type="entry name" value="PTERIN_BINDING"/>
    <property type="match status" value="1"/>
</dbReference>
<dbReference type="KEGG" id="mob:NCTC10112_00595"/>
<gene>
    <name evidence="2" type="primary">gatC</name>
    <name evidence="2" type="ORF">NCTC10112_00595</name>
</gene>
<keyword evidence="3" id="KW-1185">Reference proteome</keyword>
<accession>A0A448ZXL2</accession>
<evidence type="ECO:0000313" key="2">
    <source>
        <dbReference type="EMBL" id="VEU55999.1"/>
    </source>
</evidence>
<dbReference type="EMBL" id="LR214940">
    <property type="protein sequence ID" value="VEU55999.1"/>
    <property type="molecule type" value="Genomic_DNA"/>
</dbReference>
<dbReference type="AlphaFoldDB" id="A0A448ZXL2"/>